<reference evidence="2" key="1">
    <citation type="submission" date="2016-06" db="EMBL/GenBank/DDBJ databases">
        <title>Parallel loss of symbiosis genes in relatives of nitrogen-fixing non-legume Parasponia.</title>
        <authorList>
            <person name="Van Velzen R."/>
            <person name="Holmer R."/>
            <person name="Bu F."/>
            <person name="Rutten L."/>
            <person name="Van Zeijl A."/>
            <person name="Liu W."/>
            <person name="Santuari L."/>
            <person name="Cao Q."/>
            <person name="Sharma T."/>
            <person name="Shen D."/>
            <person name="Roswanjaya Y."/>
            <person name="Wardhani T."/>
            <person name="Kalhor M.S."/>
            <person name="Jansen J."/>
            <person name="Van den Hoogen J."/>
            <person name="Gungor B."/>
            <person name="Hartog M."/>
            <person name="Hontelez J."/>
            <person name="Verver J."/>
            <person name="Yang W.-C."/>
            <person name="Schijlen E."/>
            <person name="Repin R."/>
            <person name="Schilthuizen M."/>
            <person name="Schranz E."/>
            <person name="Heidstra R."/>
            <person name="Miyata K."/>
            <person name="Fedorova E."/>
            <person name="Kohlen W."/>
            <person name="Bisseling T."/>
            <person name="Smit S."/>
            <person name="Geurts R."/>
        </authorList>
    </citation>
    <scope>NUCLEOTIDE SEQUENCE [LARGE SCALE GENOMIC DNA]</scope>
    <source>
        <strain evidence="2">cv. RG33-2</strain>
    </source>
</reference>
<dbReference type="EMBL" id="JXTC01000235">
    <property type="protein sequence ID" value="PON79561.1"/>
    <property type="molecule type" value="Genomic_DNA"/>
</dbReference>
<keyword evidence="2" id="KW-1185">Reference proteome</keyword>
<evidence type="ECO:0000313" key="1">
    <source>
        <dbReference type="EMBL" id="PON79561.1"/>
    </source>
</evidence>
<name>A0A2P5E201_TREOI</name>
<dbReference type="AlphaFoldDB" id="A0A2P5E201"/>
<accession>A0A2P5E201</accession>
<dbReference type="Proteomes" id="UP000237000">
    <property type="component" value="Unassembled WGS sequence"/>
</dbReference>
<evidence type="ECO:0000313" key="2">
    <source>
        <dbReference type="Proteomes" id="UP000237000"/>
    </source>
</evidence>
<protein>
    <submittedName>
        <fullName evidence="1">Uncharacterized protein</fullName>
    </submittedName>
</protein>
<comment type="caution">
    <text evidence="1">The sequence shown here is derived from an EMBL/GenBank/DDBJ whole genome shotgun (WGS) entry which is preliminary data.</text>
</comment>
<organism evidence="1 2">
    <name type="scientific">Trema orientale</name>
    <name type="common">Charcoal tree</name>
    <name type="synonym">Celtis orientalis</name>
    <dbReference type="NCBI Taxonomy" id="63057"/>
    <lineage>
        <taxon>Eukaryota</taxon>
        <taxon>Viridiplantae</taxon>
        <taxon>Streptophyta</taxon>
        <taxon>Embryophyta</taxon>
        <taxon>Tracheophyta</taxon>
        <taxon>Spermatophyta</taxon>
        <taxon>Magnoliopsida</taxon>
        <taxon>eudicotyledons</taxon>
        <taxon>Gunneridae</taxon>
        <taxon>Pentapetalae</taxon>
        <taxon>rosids</taxon>
        <taxon>fabids</taxon>
        <taxon>Rosales</taxon>
        <taxon>Cannabaceae</taxon>
        <taxon>Trema</taxon>
    </lineage>
</organism>
<dbReference type="InParanoid" id="A0A2P5E201"/>
<proteinExistence type="predicted"/>
<feature type="non-terminal residue" evidence="1">
    <location>
        <position position="1"/>
    </location>
</feature>
<gene>
    <name evidence="1" type="ORF">TorRG33x02_235700</name>
</gene>
<sequence length="68" mass="8055">DIDFDKDMNGEDIRLDRSDESDASFVFDDDFLETEYVDMIDDKNWLAEEENILDEGYNSEIRNFSTCE</sequence>
<dbReference type="OrthoDB" id="10464548at2759"/>